<organism evidence="1 2">
    <name type="scientific">Fusobacterium animalis D11</name>
    <dbReference type="NCBI Taxonomy" id="556264"/>
    <lineage>
        <taxon>Bacteria</taxon>
        <taxon>Fusobacteriati</taxon>
        <taxon>Fusobacteriota</taxon>
        <taxon>Fusobacteriia</taxon>
        <taxon>Fusobacteriales</taxon>
        <taxon>Fusobacteriaceae</taxon>
        <taxon>Fusobacterium</taxon>
    </lineage>
</organism>
<proteinExistence type="predicted"/>
<accession>D6BI34</accession>
<dbReference type="Proteomes" id="UP000004650">
    <property type="component" value="Unassembled WGS sequence"/>
</dbReference>
<evidence type="ECO:0000313" key="1">
    <source>
        <dbReference type="EMBL" id="EFD81831.1"/>
    </source>
</evidence>
<reference evidence="1 2" key="2">
    <citation type="submission" date="2013-10" db="EMBL/GenBank/DDBJ databases">
        <title>The Genome Sequence of Fusobacterium nucleatum subsp. animalis D11.</title>
        <authorList>
            <consortium name="The Broad Institute Genomics Platform"/>
            <person name="Earl A."/>
            <person name="Ward D."/>
            <person name="Feldgarden M."/>
            <person name="Gevers D."/>
            <person name="Kostic A."/>
            <person name="Garrett W."/>
            <person name="Young S.K."/>
            <person name="Zeng Q."/>
            <person name="Gargeya S."/>
            <person name="Fitzgerald M."/>
            <person name="Abouelleil A."/>
            <person name="Alvarado L."/>
            <person name="Berlin A.M."/>
            <person name="Chapman S.B."/>
            <person name="Gainer-Dewar J."/>
            <person name="Goldberg J."/>
            <person name="Gnerre S."/>
            <person name="Griggs A."/>
            <person name="Gujja S."/>
            <person name="Hansen M."/>
            <person name="Howarth C."/>
            <person name="Imamovic A."/>
            <person name="Ireland A."/>
            <person name="Larimer J."/>
            <person name="McCowan C."/>
            <person name="Murphy C."/>
            <person name="Pearson M."/>
            <person name="Poon T.W."/>
            <person name="Priest M."/>
            <person name="Roberts A."/>
            <person name="Saif S."/>
            <person name="Shea T."/>
            <person name="Sykes S."/>
            <person name="Wortman J."/>
            <person name="Nusbaum C."/>
            <person name="Birren B."/>
        </authorList>
    </citation>
    <scope>NUCLEOTIDE SEQUENCE [LARGE SCALE GENOMIC DNA]</scope>
    <source>
        <strain evidence="1 2">D11</strain>
    </source>
</reference>
<evidence type="ECO:0000313" key="2">
    <source>
        <dbReference type="Proteomes" id="UP000004650"/>
    </source>
</evidence>
<gene>
    <name evidence="1" type="ORF">PSAG_01867</name>
</gene>
<dbReference type="AlphaFoldDB" id="D6BI34"/>
<comment type="caution">
    <text evidence="1">The sequence shown here is derived from an EMBL/GenBank/DDBJ whole genome shotgun (WGS) entry which is preliminary data.</text>
</comment>
<name>D6BI34_9FUSO</name>
<reference evidence="2" key="1">
    <citation type="submission" date="2009-02" db="EMBL/GenBank/DDBJ databases">
        <title>The Genome Sequence of Shigella sp. D9.</title>
        <authorList>
            <consortium name="The Broad Institute Genome Sequencing Platform"/>
            <person name="Ward D."/>
            <person name="Young S.K."/>
            <person name="Kodira C.D."/>
            <person name="Zeng Q."/>
            <person name="Koehrsen M."/>
            <person name="Alvarado L."/>
            <person name="Berlin A."/>
            <person name="Borenstein D."/>
            <person name="Chen Z."/>
            <person name="Engels R."/>
            <person name="Freedman E."/>
            <person name="Gellesch M."/>
            <person name="Goldberg J."/>
            <person name="Griggs A."/>
            <person name="Gujja S."/>
            <person name="Heiman D."/>
            <person name="Hepburn T."/>
            <person name="Howarth C."/>
            <person name="Jen D."/>
            <person name="Larson L."/>
            <person name="Lewis B."/>
            <person name="Mehta T."/>
            <person name="Park D."/>
            <person name="Pearson M."/>
            <person name="Roberts A."/>
            <person name="Saif S."/>
            <person name="Shea T."/>
            <person name="Shenoy N."/>
            <person name="Sisk P."/>
            <person name="Stolte C."/>
            <person name="Sykes S."/>
            <person name="Walk T."/>
            <person name="White J."/>
            <person name="Yandava C."/>
            <person name="Allen-Vercoe E."/>
            <person name="Strauss J."/>
            <person name="Sibley C."/>
            <person name="White A."/>
            <person name="Ambrose C."/>
            <person name="Lander E."/>
            <person name="Nusbaum C."/>
            <person name="Galagan J."/>
            <person name="Birren B."/>
        </authorList>
    </citation>
    <scope>NUCLEOTIDE SEQUENCE [LARGE SCALE GENOMIC DNA]</scope>
    <source>
        <strain evidence="2">D11</strain>
    </source>
</reference>
<protein>
    <submittedName>
        <fullName evidence="1">Uncharacterized protein</fullName>
    </submittedName>
</protein>
<dbReference type="HOGENOM" id="CLU_201106_0_0_0"/>
<sequence length="56" mass="6869">MKRSLKRLVAIRNNKNVITREEGRLLAESILSRTRLYYRYYYKSGDKNGQYKNKRR</sequence>
<dbReference type="EMBL" id="ACDS02000011">
    <property type="protein sequence ID" value="EFD81831.1"/>
    <property type="molecule type" value="Genomic_DNA"/>
</dbReference>